<evidence type="ECO:0000256" key="1">
    <source>
        <dbReference type="SAM" id="MobiDB-lite"/>
    </source>
</evidence>
<dbReference type="EMBL" id="CAJVPI010000172">
    <property type="protein sequence ID" value="CAG8494233.1"/>
    <property type="molecule type" value="Genomic_DNA"/>
</dbReference>
<organism evidence="2 3">
    <name type="scientific">Paraglomus brasilianum</name>
    <dbReference type="NCBI Taxonomy" id="144538"/>
    <lineage>
        <taxon>Eukaryota</taxon>
        <taxon>Fungi</taxon>
        <taxon>Fungi incertae sedis</taxon>
        <taxon>Mucoromycota</taxon>
        <taxon>Glomeromycotina</taxon>
        <taxon>Glomeromycetes</taxon>
        <taxon>Paraglomerales</taxon>
        <taxon>Paraglomeraceae</taxon>
        <taxon>Paraglomus</taxon>
    </lineage>
</organism>
<gene>
    <name evidence="2" type="ORF">PBRASI_LOCUS2269</name>
</gene>
<feature type="region of interest" description="Disordered" evidence="1">
    <location>
        <begin position="58"/>
        <end position="83"/>
    </location>
</feature>
<name>A0A9N8WUC4_9GLOM</name>
<evidence type="ECO:0000313" key="3">
    <source>
        <dbReference type="Proteomes" id="UP000789739"/>
    </source>
</evidence>
<accession>A0A9N8WUC4</accession>
<dbReference type="Proteomes" id="UP000789739">
    <property type="component" value="Unassembled WGS sequence"/>
</dbReference>
<comment type="caution">
    <text evidence="2">The sequence shown here is derived from an EMBL/GenBank/DDBJ whole genome shotgun (WGS) entry which is preliminary data.</text>
</comment>
<keyword evidence="3" id="KW-1185">Reference proteome</keyword>
<dbReference type="AlphaFoldDB" id="A0A9N8WUC4"/>
<sequence>MTSHVPLCIKILSQKPLTQSEVSSQIKKFYFSTRDEDIFTDETLNRLEKLTSVLTKEQIEPSLKKKKREEEKRNQDLLKEMRGEKREKLDRWHMKLQRNM</sequence>
<evidence type="ECO:0000313" key="2">
    <source>
        <dbReference type="EMBL" id="CAG8494233.1"/>
    </source>
</evidence>
<protein>
    <submittedName>
        <fullName evidence="2">3074_t:CDS:1</fullName>
    </submittedName>
</protein>
<proteinExistence type="predicted"/>
<reference evidence="2" key="1">
    <citation type="submission" date="2021-06" db="EMBL/GenBank/DDBJ databases">
        <authorList>
            <person name="Kallberg Y."/>
            <person name="Tangrot J."/>
            <person name="Rosling A."/>
        </authorList>
    </citation>
    <scope>NUCLEOTIDE SEQUENCE</scope>
    <source>
        <strain evidence="2">BR232B</strain>
    </source>
</reference>